<dbReference type="InterPro" id="IPR050813">
    <property type="entry name" value="Sigma-70_Factor"/>
</dbReference>
<dbReference type="InterPro" id="IPR007627">
    <property type="entry name" value="RNA_pol_sigma70_r2"/>
</dbReference>
<proteinExistence type="inferred from homology"/>
<reference evidence="10 11" key="1">
    <citation type="submission" date="2018-03" db="EMBL/GenBank/DDBJ databases">
        <title>A gene transfer event suggests a long-term partnership between eustigmatophyte algae and a novel lineage of endosymbiotic bacteria.</title>
        <authorList>
            <person name="Yurchenko T."/>
            <person name="Sevcikova T."/>
            <person name="Pribyl P."/>
            <person name="El Karkouri K."/>
            <person name="Klimes V."/>
            <person name="Amaral R."/>
            <person name="Zbrankova V."/>
            <person name="Kim E."/>
            <person name="Raoult D."/>
            <person name="Santos L.M.A."/>
            <person name="Elias M."/>
        </authorList>
    </citation>
    <scope>NUCLEOTIDE SEQUENCE [LARGE SCALE GENOMIC DNA]</scope>
    <source>
        <strain evidence="10">CCALA 838</strain>
    </source>
</reference>
<comment type="similarity">
    <text evidence="1 6">Belongs to the sigma-70 factor family.</text>
</comment>
<dbReference type="Pfam" id="PF04545">
    <property type="entry name" value="Sigma70_r4"/>
    <property type="match status" value="1"/>
</dbReference>
<dbReference type="PROSITE" id="PS00715">
    <property type="entry name" value="SIGMA70_1"/>
    <property type="match status" value="1"/>
</dbReference>
<feature type="domain" description="RNA polymerase sigma-70" evidence="8">
    <location>
        <begin position="103"/>
        <end position="116"/>
    </location>
</feature>
<dbReference type="OrthoDB" id="9809557at2"/>
<organism evidence="10 11">
    <name type="scientific">Candidatus Phycorickettsia trachydisci</name>
    <dbReference type="NCBI Taxonomy" id="2115978"/>
    <lineage>
        <taxon>Bacteria</taxon>
        <taxon>Pseudomonadati</taxon>
        <taxon>Pseudomonadota</taxon>
        <taxon>Alphaproteobacteria</taxon>
        <taxon>Rickettsiales</taxon>
        <taxon>Rickettsiaceae</taxon>
        <taxon>Candidatus Phycorickettsia</taxon>
    </lineage>
</organism>
<comment type="function">
    <text evidence="6">Sigma factors are initiation factors that promote the attachment of RNA polymerase to specific initiation sites and are then released.</text>
</comment>
<evidence type="ECO:0000256" key="3">
    <source>
        <dbReference type="ARBA" id="ARBA00023082"/>
    </source>
</evidence>
<dbReference type="GO" id="GO:0003677">
    <property type="term" value="F:DNA binding"/>
    <property type="evidence" value="ECO:0007669"/>
    <property type="project" value="UniProtKB-KW"/>
</dbReference>
<feature type="compositionally biased region" description="Acidic residues" evidence="7">
    <location>
        <begin position="1"/>
        <end position="20"/>
    </location>
</feature>
<dbReference type="Gene3D" id="1.20.140.160">
    <property type="match status" value="1"/>
</dbReference>
<dbReference type="InterPro" id="IPR013324">
    <property type="entry name" value="RNA_pol_sigma_r3/r4-like"/>
</dbReference>
<keyword evidence="3 6" id="KW-0731">Sigma factor</keyword>
<feature type="region of interest" description="Disordered" evidence="7">
    <location>
        <begin position="1"/>
        <end position="26"/>
    </location>
</feature>
<evidence type="ECO:0000256" key="6">
    <source>
        <dbReference type="RuleBase" id="RU362124"/>
    </source>
</evidence>
<dbReference type="GO" id="GO:0006352">
    <property type="term" value="P:DNA-templated transcription initiation"/>
    <property type="evidence" value="ECO:0007669"/>
    <property type="project" value="InterPro"/>
</dbReference>
<accession>A0A2P1P819</accession>
<dbReference type="EMBL" id="CP027845">
    <property type="protein sequence ID" value="AVP87406.1"/>
    <property type="molecule type" value="Genomic_DNA"/>
</dbReference>
<dbReference type="Proteomes" id="UP000241762">
    <property type="component" value="Chromosome"/>
</dbReference>
<dbReference type="PANTHER" id="PTHR30376">
    <property type="entry name" value="SIGMA FACTOR RPOH HEAT SHOCK RELATED"/>
    <property type="match status" value="1"/>
</dbReference>
<keyword evidence="2 6" id="KW-0805">Transcription regulation</keyword>
<keyword evidence="5 6" id="KW-0804">Transcription</keyword>
<dbReference type="Pfam" id="PF00140">
    <property type="entry name" value="Sigma70_r1_2"/>
    <property type="match status" value="1"/>
</dbReference>
<dbReference type="SUPFAM" id="SSF88659">
    <property type="entry name" value="Sigma3 and sigma4 domains of RNA polymerase sigma factors"/>
    <property type="match status" value="1"/>
</dbReference>
<dbReference type="InterPro" id="IPR013325">
    <property type="entry name" value="RNA_pol_sigma_r2"/>
</dbReference>
<gene>
    <name evidence="10" type="ORF">phytr_4560</name>
</gene>
<evidence type="ECO:0000256" key="1">
    <source>
        <dbReference type="ARBA" id="ARBA00007788"/>
    </source>
</evidence>
<dbReference type="RefSeq" id="WP_106874270.1">
    <property type="nucleotide sequence ID" value="NZ_CP027845.1"/>
</dbReference>
<dbReference type="AlphaFoldDB" id="A0A2P1P819"/>
<evidence type="ECO:0000259" key="8">
    <source>
        <dbReference type="PROSITE" id="PS00715"/>
    </source>
</evidence>
<feature type="domain" description="RNA polymerase sigma-70" evidence="9">
    <location>
        <begin position="280"/>
        <end position="306"/>
    </location>
</feature>
<keyword evidence="11" id="KW-1185">Reference proteome</keyword>
<dbReference type="InterPro" id="IPR007630">
    <property type="entry name" value="RNA_pol_sigma70_r4"/>
</dbReference>
<sequence length="325" mass="37402">MKQDFELDLEEVSQEQEETSSSELVPTEQVVELPSLSYENSLQRYLSEVNRIPSLSAEEEFLLAKNLLEHSDKKAAGRLITSHLKLVAKIALSYRHYGLPINELISEGNLGLIHAVKKYNPDLGFRLSTYAVWWIKANIQDYILKSWSLVKIGSSAMHKKLFFNLARIKNKISSMYSREVNDQDYENIAKELGLAKKDVIEVDERLFKRDMSLNQPVQDDQNSAQMIDCLVDTSPDQENTLVLNEENMIKKQALVQGLKSLNERELYIIKHRKLKNPASTLEELSNKFSISKERVRQIEGRAFEKLQNFVLSKFAEVQQNPQLLS</sequence>
<evidence type="ECO:0000256" key="5">
    <source>
        <dbReference type="ARBA" id="ARBA00023163"/>
    </source>
</evidence>
<evidence type="ECO:0000256" key="7">
    <source>
        <dbReference type="SAM" id="MobiDB-lite"/>
    </source>
</evidence>
<keyword evidence="4 6" id="KW-0238">DNA-binding</keyword>
<dbReference type="InterPro" id="IPR014284">
    <property type="entry name" value="RNA_pol_sigma-70_dom"/>
</dbReference>
<protein>
    <recommendedName>
        <fullName evidence="6">RNA polymerase sigma factor</fullName>
    </recommendedName>
</protein>
<dbReference type="Pfam" id="PF04542">
    <property type="entry name" value="Sigma70_r2"/>
    <property type="match status" value="1"/>
</dbReference>
<dbReference type="GO" id="GO:0016987">
    <property type="term" value="F:sigma factor activity"/>
    <property type="evidence" value="ECO:0007669"/>
    <property type="project" value="UniProtKB-KW"/>
</dbReference>
<evidence type="ECO:0000259" key="9">
    <source>
        <dbReference type="PROSITE" id="PS00716"/>
    </source>
</evidence>
<name>A0A2P1P819_9RICK</name>
<dbReference type="PANTHER" id="PTHR30376:SF3">
    <property type="entry name" value="RNA POLYMERASE SIGMA FACTOR RPOH"/>
    <property type="match status" value="1"/>
</dbReference>
<dbReference type="PROSITE" id="PS00716">
    <property type="entry name" value="SIGMA70_2"/>
    <property type="match status" value="1"/>
</dbReference>
<dbReference type="NCBIfam" id="NF005143">
    <property type="entry name" value="PRK06596.1"/>
    <property type="match status" value="1"/>
</dbReference>
<dbReference type="InterPro" id="IPR009042">
    <property type="entry name" value="RNA_pol_sigma70_r1_2"/>
</dbReference>
<dbReference type="PRINTS" id="PR00046">
    <property type="entry name" value="SIGMA70FCT"/>
</dbReference>
<dbReference type="Gene3D" id="1.20.120.1810">
    <property type="match status" value="1"/>
</dbReference>
<evidence type="ECO:0000256" key="4">
    <source>
        <dbReference type="ARBA" id="ARBA00023125"/>
    </source>
</evidence>
<evidence type="ECO:0000256" key="2">
    <source>
        <dbReference type="ARBA" id="ARBA00023015"/>
    </source>
</evidence>
<evidence type="ECO:0000313" key="10">
    <source>
        <dbReference type="EMBL" id="AVP87406.1"/>
    </source>
</evidence>
<dbReference type="SUPFAM" id="SSF88946">
    <property type="entry name" value="Sigma2 domain of RNA polymerase sigma factors"/>
    <property type="match status" value="1"/>
</dbReference>
<dbReference type="InterPro" id="IPR000943">
    <property type="entry name" value="RNA_pol_sigma70"/>
</dbReference>
<dbReference type="NCBIfam" id="TIGR02937">
    <property type="entry name" value="sigma70-ECF"/>
    <property type="match status" value="1"/>
</dbReference>
<dbReference type="KEGG" id="ptc:phytr_4560"/>
<evidence type="ECO:0000313" key="11">
    <source>
        <dbReference type="Proteomes" id="UP000241762"/>
    </source>
</evidence>